<organism evidence="1 2">
    <name type="scientific">Mucilaginibacter boryungensis</name>
    <dbReference type="NCBI Taxonomy" id="768480"/>
    <lineage>
        <taxon>Bacteria</taxon>
        <taxon>Pseudomonadati</taxon>
        <taxon>Bacteroidota</taxon>
        <taxon>Sphingobacteriia</taxon>
        <taxon>Sphingobacteriales</taxon>
        <taxon>Sphingobacteriaceae</taxon>
        <taxon>Mucilaginibacter</taxon>
    </lineage>
</organism>
<protein>
    <submittedName>
        <fullName evidence="1">Uncharacterized protein</fullName>
    </submittedName>
</protein>
<evidence type="ECO:0000313" key="2">
    <source>
        <dbReference type="Proteomes" id="UP000632774"/>
    </source>
</evidence>
<gene>
    <name evidence="1" type="ORF">IRJ18_11050</name>
</gene>
<dbReference type="RefSeq" id="WP_194106262.1">
    <property type="nucleotide sequence ID" value="NZ_JADFFM010000001.1"/>
</dbReference>
<dbReference type="EMBL" id="JADFFM010000001">
    <property type="protein sequence ID" value="MBE9666899.1"/>
    <property type="molecule type" value="Genomic_DNA"/>
</dbReference>
<reference evidence="1 2" key="1">
    <citation type="submission" date="2020-10" db="EMBL/GenBank/DDBJ databases">
        <title>Mucilaginibacter mali sp. nov., isolated from rhizosphere soil of apple orchard.</title>
        <authorList>
            <person name="Lee J.-S."/>
            <person name="Kim H.S."/>
            <person name="Kim J.-S."/>
        </authorList>
    </citation>
    <scope>NUCLEOTIDE SEQUENCE [LARGE SCALE GENOMIC DNA]</scope>
    <source>
        <strain evidence="1 2">KCTC 23157</strain>
    </source>
</reference>
<dbReference type="Proteomes" id="UP000632774">
    <property type="component" value="Unassembled WGS sequence"/>
</dbReference>
<evidence type="ECO:0000313" key="1">
    <source>
        <dbReference type="EMBL" id="MBE9666899.1"/>
    </source>
</evidence>
<sequence>MGILLHTFSQTQPQVQNVNMRSPANMKVDGELKEWTNKNLSAYNLANRIFYVVSNDDIYLYLTVRGSGSAAGLKILKEGITFTISHHIEKDKRTKDPQNVSVTFPTSQNGMTVSSIMYAPTLVLRYVKDTLKYRKEIDSLTAATNVRVEKIAKEIKVVGIKDISDPTISVYNDKDIKAAIHFWRGEPVVEFAIPLIFLDLTSANPVTFSYNIKLNVPRLNGDFAIPQKSGVDYGPTGISPDDSYRFTETELWGEYTLAKKK</sequence>
<comment type="caution">
    <text evidence="1">The sequence shown here is derived from an EMBL/GenBank/DDBJ whole genome shotgun (WGS) entry which is preliminary data.</text>
</comment>
<name>A0ABR9XHN5_9SPHI</name>
<proteinExistence type="predicted"/>
<keyword evidence="2" id="KW-1185">Reference proteome</keyword>
<accession>A0ABR9XHN5</accession>